<dbReference type="STRING" id="126957.T1JF41"/>
<dbReference type="SUPFAM" id="SSF46579">
    <property type="entry name" value="Prefoldin"/>
    <property type="match status" value="1"/>
</dbReference>
<dbReference type="AlphaFoldDB" id="T1JF41"/>
<evidence type="ECO:0000256" key="1">
    <source>
        <dbReference type="ARBA" id="ARBA00004496"/>
    </source>
</evidence>
<organism evidence="4 5">
    <name type="scientific">Strigamia maritima</name>
    <name type="common">European centipede</name>
    <name type="synonym">Geophilus maritimus</name>
    <dbReference type="NCBI Taxonomy" id="126957"/>
    <lineage>
        <taxon>Eukaryota</taxon>
        <taxon>Metazoa</taxon>
        <taxon>Ecdysozoa</taxon>
        <taxon>Arthropoda</taxon>
        <taxon>Myriapoda</taxon>
        <taxon>Chilopoda</taxon>
        <taxon>Pleurostigmophora</taxon>
        <taxon>Geophilomorpha</taxon>
        <taxon>Linotaeniidae</taxon>
        <taxon>Strigamia</taxon>
    </lineage>
</organism>
<dbReference type="HOGENOM" id="CLU_132161_0_0_1"/>
<evidence type="ECO:0000313" key="5">
    <source>
        <dbReference type="Proteomes" id="UP000014500"/>
    </source>
</evidence>
<dbReference type="EnsemblMetazoa" id="SMAR012447-RA">
    <property type="protein sequence ID" value="SMAR012447-PA"/>
    <property type="gene ID" value="SMAR012447"/>
</dbReference>
<dbReference type="PANTHER" id="PTHR21162:SF0">
    <property type="entry name" value="P53 AND DNA DAMAGE-REGULATED PROTEIN 1"/>
    <property type="match status" value="1"/>
</dbReference>
<reference evidence="5" key="1">
    <citation type="submission" date="2011-05" db="EMBL/GenBank/DDBJ databases">
        <authorList>
            <person name="Richards S.R."/>
            <person name="Qu J."/>
            <person name="Jiang H."/>
            <person name="Jhangiani S.N."/>
            <person name="Agravi P."/>
            <person name="Goodspeed R."/>
            <person name="Gross S."/>
            <person name="Mandapat C."/>
            <person name="Jackson L."/>
            <person name="Mathew T."/>
            <person name="Pu L."/>
            <person name="Thornton R."/>
            <person name="Saada N."/>
            <person name="Wilczek-Boney K.B."/>
            <person name="Lee S."/>
            <person name="Kovar C."/>
            <person name="Wu Y."/>
            <person name="Scherer S.E."/>
            <person name="Worley K.C."/>
            <person name="Muzny D.M."/>
            <person name="Gibbs R."/>
        </authorList>
    </citation>
    <scope>NUCLEOTIDE SEQUENCE</scope>
    <source>
        <strain evidence="5">Brora</strain>
    </source>
</reference>
<evidence type="ECO:0000256" key="3">
    <source>
        <dbReference type="ARBA" id="ARBA00023186"/>
    </source>
</evidence>
<evidence type="ECO:0000313" key="4">
    <source>
        <dbReference type="EnsemblMetazoa" id="SMAR012447-PA"/>
    </source>
</evidence>
<name>T1JF41_STRMM</name>
<dbReference type="eggNOG" id="ENOG502S6V9">
    <property type="taxonomic scope" value="Eukaryota"/>
</dbReference>
<dbReference type="OMA" id="DEKAMVC"/>
<comment type="subcellular location">
    <subcellularLocation>
        <location evidence="1">Cytoplasm</location>
    </subcellularLocation>
</comment>
<keyword evidence="2" id="KW-0963">Cytoplasm</keyword>
<proteinExistence type="predicted"/>
<accession>T1JF41</accession>
<dbReference type="CDD" id="cd22860">
    <property type="entry name" value="PDRG1"/>
    <property type="match status" value="1"/>
</dbReference>
<dbReference type="Proteomes" id="UP000014500">
    <property type="component" value="Unassembled WGS sequence"/>
</dbReference>
<keyword evidence="3" id="KW-0143">Chaperone</keyword>
<evidence type="ECO:0000256" key="2">
    <source>
        <dbReference type="ARBA" id="ARBA00022490"/>
    </source>
</evidence>
<dbReference type="EMBL" id="JH432141">
    <property type="status" value="NOT_ANNOTATED_CDS"/>
    <property type="molecule type" value="Genomic_DNA"/>
</dbReference>
<dbReference type="PANTHER" id="PTHR21162">
    <property type="entry name" value="P53 AND DNA DAMAGE-REGULATED PROTEIN"/>
    <property type="match status" value="1"/>
</dbReference>
<dbReference type="InterPro" id="IPR030482">
    <property type="entry name" value="PDRG1"/>
</dbReference>
<protein>
    <submittedName>
        <fullName evidence="4">Uncharacterized protein</fullName>
    </submittedName>
</protein>
<dbReference type="PhylomeDB" id="T1JF41"/>
<dbReference type="GO" id="GO:0005737">
    <property type="term" value="C:cytoplasm"/>
    <property type="evidence" value="ECO:0007669"/>
    <property type="project" value="UniProtKB-SubCell"/>
</dbReference>
<reference evidence="4" key="2">
    <citation type="submission" date="2015-02" db="UniProtKB">
        <authorList>
            <consortium name="EnsemblMetazoa"/>
        </authorList>
    </citation>
    <scope>IDENTIFICATION</scope>
</reference>
<keyword evidence="5" id="KW-1185">Reference proteome</keyword>
<sequence length="140" mass="16410">MLRNPGLVMRYLTEIEEMAEEILTDKQHIVAMDYKRNKNREAIRCLITEMKEEKSRGKHWIFFGSTFIQMSNDKSIQLLEKDQAELNKEIDSLRNGLKHKVDKLRDMEGKPQLKGFHLEPLSKLEMSAINQVIYGTSRSN</sequence>